<name>A0AAW1X153_RUBAR</name>
<gene>
    <name evidence="1" type="ORF">M0R45_027396</name>
</gene>
<evidence type="ECO:0000313" key="2">
    <source>
        <dbReference type="Proteomes" id="UP001457282"/>
    </source>
</evidence>
<comment type="caution">
    <text evidence="1">The sequence shown here is derived from an EMBL/GenBank/DDBJ whole genome shotgun (WGS) entry which is preliminary data.</text>
</comment>
<keyword evidence="2" id="KW-1185">Reference proteome</keyword>
<reference evidence="1 2" key="1">
    <citation type="journal article" date="2023" name="G3 (Bethesda)">
        <title>A chromosome-length genome assembly and annotation of blackberry (Rubus argutus, cv. 'Hillquist').</title>
        <authorList>
            <person name="Bruna T."/>
            <person name="Aryal R."/>
            <person name="Dudchenko O."/>
            <person name="Sargent D.J."/>
            <person name="Mead D."/>
            <person name="Buti M."/>
            <person name="Cavallini A."/>
            <person name="Hytonen T."/>
            <person name="Andres J."/>
            <person name="Pham M."/>
            <person name="Weisz D."/>
            <person name="Mascagni F."/>
            <person name="Usai G."/>
            <person name="Natali L."/>
            <person name="Bassil N."/>
            <person name="Fernandez G.E."/>
            <person name="Lomsadze A."/>
            <person name="Armour M."/>
            <person name="Olukolu B."/>
            <person name="Poorten T."/>
            <person name="Britton C."/>
            <person name="Davik J."/>
            <person name="Ashrafi H."/>
            <person name="Aiden E.L."/>
            <person name="Borodovsky M."/>
            <person name="Worthington M."/>
        </authorList>
    </citation>
    <scope>NUCLEOTIDE SEQUENCE [LARGE SCALE GENOMIC DNA]</scope>
    <source>
        <strain evidence="1">PI 553951</strain>
    </source>
</reference>
<dbReference type="EMBL" id="JBEDUW010000005">
    <property type="protein sequence ID" value="KAK9930357.1"/>
    <property type="molecule type" value="Genomic_DNA"/>
</dbReference>
<evidence type="ECO:0000313" key="1">
    <source>
        <dbReference type="EMBL" id="KAK9930357.1"/>
    </source>
</evidence>
<protein>
    <submittedName>
        <fullName evidence="1">Uncharacterized protein</fullName>
    </submittedName>
</protein>
<dbReference type="AlphaFoldDB" id="A0AAW1X153"/>
<accession>A0AAW1X153</accession>
<sequence>METISRLSASPLLFSAVGSLQFQSLANQRRRCFNHQASHPSASSIPRPSRPCTVLHAFSPIDAATTVAFLKLPRAEECLGVWVQQSSCCRVNYGILVMNSGF</sequence>
<organism evidence="1 2">
    <name type="scientific">Rubus argutus</name>
    <name type="common">Southern blackberry</name>
    <dbReference type="NCBI Taxonomy" id="59490"/>
    <lineage>
        <taxon>Eukaryota</taxon>
        <taxon>Viridiplantae</taxon>
        <taxon>Streptophyta</taxon>
        <taxon>Embryophyta</taxon>
        <taxon>Tracheophyta</taxon>
        <taxon>Spermatophyta</taxon>
        <taxon>Magnoliopsida</taxon>
        <taxon>eudicotyledons</taxon>
        <taxon>Gunneridae</taxon>
        <taxon>Pentapetalae</taxon>
        <taxon>rosids</taxon>
        <taxon>fabids</taxon>
        <taxon>Rosales</taxon>
        <taxon>Rosaceae</taxon>
        <taxon>Rosoideae</taxon>
        <taxon>Rosoideae incertae sedis</taxon>
        <taxon>Rubus</taxon>
    </lineage>
</organism>
<dbReference type="Proteomes" id="UP001457282">
    <property type="component" value="Unassembled WGS sequence"/>
</dbReference>
<proteinExistence type="predicted"/>